<dbReference type="EMBL" id="CASHTH010002335">
    <property type="protein sequence ID" value="CAI8028448.1"/>
    <property type="molecule type" value="Genomic_DNA"/>
</dbReference>
<feature type="transmembrane region" description="Helical" evidence="1">
    <location>
        <begin position="34"/>
        <end position="53"/>
    </location>
</feature>
<evidence type="ECO:0000256" key="1">
    <source>
        <dbReference type="SAM" id="Phobius"/>
    </source>
</evidence>
<comment type="caution">
    <text evidence="2">The sequence shown here is derived from an EMBL/GenBank/DDBJ whole genome shotgun (WGS) entry which is preliminary data.</text>
</comment>
<keyword evidence="3" id="KW-1185">Reference proteome</keyword>
<evidence type="ECO:0000313" key="2">
    <source>
        <dbReference type="EMBL" id="CAI8028448.1"/>
    </source>
</evidence>
<dbReference type="AlphaFoldDB" id="A0AA35WNZ4"/>
<accession>A0AA35WNZ4</accession>
<dbReference type="Proteomes" id="UP001174909">
    <property type="component" value="Unassembled WGS sequence"/>
</dbReference>
<proteinExistence type="predicted"/>
<name>A0AA35WNZ4_GEOBA</name>
<keyword evidence="1" id="KW-1133">Transmembrane helix</keyword>
<keyword evidence="1" id="KW-0812">Transmembrane</keyword>
<gene>
    <name evidence="2" type="ORF">GBAR_LOCUS16226</name>
</gene>
<evidence type="ECO:0000313" key="3">
    <source>
        <dbReference type="Proteomes" id="UP001174909"/>
    </source>
</evidence>
<feature type="non-terminal residue" evidence="2">
    <location>
        <position position="97"/>
    </location>
</feature>
<keyword evidence="1" id="KW-0472">Membrane</keyword>
<organism evidence="2 3">
    <name type="scientific">Geodia barretti</name>
    <name type="common">Barrett's horny sponge</name>
    <dbReference type="NCBI Taxonomy" id="519541"/>
    <lineage>
        <taxon>Eukaryota</taxon>
        <taxon>Metazoa</taxon>
        <taxon>Porifera</taxon>
        <taxon>Demospongiae</taxon>
        <taxon>Heteroscleromorpha</taxon>
        <taxon>Tetractinellida</taxon>
        <taxon>Astrophorina</taxon>
        <taxon>Geodiidae</taxon>
        <taxon>Geodia</taxon>
    </lineage>
</organism>
<sequence length="97" mass="11549">MYIHGKEGDGLKADTENCLVEKENQDISYFDQHFVQIMFCGIHFLHEMLLNLLKINRKNKVSYHVFMLLLLAHEVHMRNQEPRTNKSDWSIRISYAL</sequence>
<protein>
    <submittedName>
        <fullName evidence="2">Uncharacterized protein</fullName>
    </submittedName>
</protein>
<reference evidence="2" key="1">
    <citation type="submission" date="2023-03" db="EMBL/GenBank/DDBJ databases">
        <authorList>
            <person name="Steffen K."/>
            <person name="Cardenas P."/>
        </authorList>
    </citation>
    <scope>NUCLEOTIDE SEQUENCE</scope>
</reference>